<dbReference type="AlphaFoldDB" id="A0A4C1VWA8"/>
<protein>
    <submittedName>
        <fullName evidence="2">Uncharacterized protein</fullName>
    </submittedName>
</protein>
<feature type="region of interest" description="Disordered" evidence="1">
    <location>
        <begin position="52"/>
        <end position="73"/>
    </location>
</feature>
<feature type="compositionally biased region" description="Low complexity" evidence="1">
    <location>
        <begin position="52"/>
        <end position="61"/>
    </location>
</feature>
<reference evidence="2 3" key="1">
    <citation type="journal article" date="2019" name="Commun. Biol.">
        <title>The bagworm genome reveals a unique fibroin gene that provides high tensile strength.</title>
        <authorList>
            <person name="Kono N."/>
            <person name="Nakamura H."/>
            <person name="Ohtoshi R."/>
            <person name="Tomita M."/>
            <person name="Numata K."/>
            <person name="Arakawa K."/>
        </authorList>
    </citation>
    <scope>NUCLEOTIDE SEQUENCE [LARGE SCALE GENOMIC DNA]</scope>
</reference>
<evidence type="ECO:0000313" key="3">
    <source>
        <dbReference type="Proteomes" id="UP000299102"/>
    </source>
</evidence>
<accession>A0A4C1VWA8</accession>
<evidence type="ECO:0000256" key="1">
    <source>
        <dbReference type="SAM" id="MobiDB-lite"/>
    </source>
</evidence>
<gene>
    <name evidence="2" type="ORF">EVAR_16042_1</name>
</gene>
<proteinExistence type="predicted"/>
<evidence type="ECO:0000313" key="2">
    <source>
        <dbReference type="EMBL" id="GBP43468.1"/>
    </source>
</evidence>
<organism evidence="2 3">
    <name type="scientific">Eumeta variegata</name>
    <name type="common">Bagworm moth</name>
    <name type="synonym">Eumeta japonica</name>
    <dbReference type="NCBI Taxonomy" id="151549"/>
    <lineage>
        <taxon>Eukaryota</taxon>
        <taxon>Metazoa</taxon>
        <taxon>Ecdysozoa</taxon>
        <taxon>Arthropoda</taxon>
        <taxon>Hexapoda</taxon>
        <taxon>Insecta</taxon>
        <taxon>Pterygota</taxon>
        <taxon>Neoptera</taxon>
        <taxon>Endopterygota</taxon>
        <taxon>Lepidoptera</taxon>
        <taxon>Glossata</taxon>
        <taxon>Ditrysia</taxon>
        <taxon>Tineoidea</taxon>
        <taxon>Psychidae</taxon>
        <taxon>Oiketicinae</taxon>
        <taxon>Eumeta</taxon>
    </lineage>
</organism>
<sequence>MPFVTGGWLPASHFLDTTTCAIPTTDCSAAVIEASVGDAHQSFVAVVSGASRPRSGARAAGTDVAAPARWPLP</sequence>
<keyword evidence="3" id="KW-1185">Reference proteome</keyword>
<comment type="caution">
    <text evidence="2">The sequence shown here is derived from an EMBL/GenBank/DDBJ whole genome shotgun (WGS) entry which is preliminary data.</text>
</comment>
<name>A0A4C1VWA8_EUMVA</name>
<dbReference type="EMBL" id="BGZK01000436">
    <property type="protein sequence ID" value="GBP43468.1"/>
    <property type="molecule type" value="Genomic_DNA"/>
</dbReference>
<dbReference type="Proteomes" id="UP000299102">
    <property type="component" value="Unassembled WGS sequence"/>
</dbReference>